<reference evidence="2" key="1">
    <citation type="submission" date="2016-10" db="EMBL/GenBank/DDBJ databases">
        <authorList>
            <person name="Varghese N."/>
            <person name="Submissions S."/>
        </authorList>
    </citation>
    <scope>NUCLEOTIDE SEQUENCE [LARGE SCALE GENOMIC DNA]</scope>
    <source>
        <strain evidence="2">DSM 26894</strain>
    </source>
</reference>
<dbReference type="Proteomes" id="UP000199392">
    <property type="component" value="Unassembled WGS sequence"/>
</dbReference>
<dbReference type="STRING" id="311180.SAMN04488050_106159"/>
<evidence type="ECO:0008006" key="3">
    <source>
        <dbReference type="Google" id="ProtNLM"/>
    </source>
</evidence>
<name>A0A1I6TKY9_9RHOB</name>
<sequence length="152" mass="17439">MDISTKEDIEVPVERVYAEATNFEHLERQIMRRGIELRRINPAGEGSHAWHAVFNFRGKARSADITLVEEDAPNLLVYRSLTDGLEVLTRIEFVALSRSRTRVAMDLELKPKTLSARLMVQSLKLARANLEKKFRVRMADYAQAIEDRLKSA</sequence>
<keyword evidence="2" id="KW-1185">Reference proteome</keyword>
<organism evidence="1 2">
    <name type="scientific">Alloyangia pacifica</name>
    <dbReference type="NCBI Taxonomy" id="311180"/>
    <lineage>
        <taxon>Bacteria</taxon>
        <taxon>Pseudomonadati</taxon>
        <taxon>Pseudomonadota</taxon>
        <taxon>Alphaproteobacteria</taxon>
        <taxon>Rhodobacterales</taxon>
        <taxon>Roseobacteraceae</taxon>
        <taxon>Alloyangia</taxon>
    </lineage>
</organism>
<dbReference type="AlphaFoldDB" id="A0A1I6TKY9"/>
<dbReference type="OrthoDB" id="7860307at2"/>
<accession>A0A1I6TKY9</accession>
<dbReference type="InterPro" id="IPR023393">
    <property type="entry name" value="START-like_dom_sf"/>
</dbReference>
<gene>
    <name evidence="1" type="ORF">SAMN04488050_106159</name>
</gene>
<evidence type="ECO:0000313" key="2">
    <source>
        <dbReference type="Proteomes" id="UP000199392"/>
    </source>
</evidence>
<proteinExistence type="predicted"/>
<dbReference type="Gene3D" id="3.30.530.20">
    <property type="match status" value="1"/>
</dbReference>
<dbReference type="SUPFAM" id="SSF55961">
    <property type="entry name" value="Bet v1-like"/>
    <property type="match status" value="1"/>
</dbReference>
<evidence type="ECO:0000313" key="1">
    <source>
        <dbReference type="EMBL" id="SFS89912.1"/>
    </source>
</evidence>
<dbReference type="CDD" id="cd07812">
    <property type="entry name" value="SRPBCC"/>
    <property type="match status" value="1"/>
</dbReference>
<dbReference type="EMBL" id="FOZW01000006">
    <property type="protein sequence ID" value="SFS89912.1"/>
    <property type="molecule type" value="Genomic_DNA"/>
</dbReference>
<dbReference type="RefSeq" id="WP_092425148.1">
    <property type="nucleotide sequence ID" value="NZ_FNCL01000006.1"/>
</dbReference>
<protein>
    <recommendedName>
        <fullName evidence="3">SRPBCC family protein</fullName>
    </recommendedName>
</protein>